<name>A0A4Y2AF42_ARAVE</name>
<comment type="caution">
    <text evidence="1">The sequence shown here is derived from an EMBL/GenBank/DDBJ whole genome shotgun (WGS) entry which is preliminary data.</text>
</comment>
<proteinExistence type="predicted"/>
<organism evidence="1 2">
    <name type="scientific">Araneus ventricosus</name>
    <name type="common">Orbweaver spider</name>
    <name type="synonym">Epeira ventricosa</name>
    <dbReference type="NCBI Taxonomy" id="182803"/>
    <lineage>
        <taxon>Eukaryota</taxon>
        <taxon>Metazoa</taxon>
        <taxon>Ecdysozoa</taxon>
        <taxon>Arthropoda</taxon>
        <taxon>Chelicerata</taxon>
        <taxon>Arachnida</taxon>
        <taxon>Araneae</taxon>
        <taxon>Araneomorphae</taxon>
        <taxon>Entelegynae</taxon>
        <taxon>Araneoidea</taxon>
        <taxon>Araneidae</taxon>
        <taxon>Araneus</taxon>
    </lineage>
</organism>
<dbReference type="OrthoDB" id="6119432at2759"/>
<dbReference type="Proteomes" id="UP000499080">
    <property type="component" value="Unassembled WGS sequence"/>
</dbReference>
<accession>A0A4Y2AF42</accession>
<evidence type="ECO:0000313" key="1">
    <source>
        <dbReference type="EMBL" id="GBL77939.1"/>
    </source>
</evidence>
<keyword evidence="2" id="KW-1185">Reference proteome</keyword>
<protein>
    <submittedName>
        <fullName evidence="1">Uncharacterized protein</fullName>
    </submittedName>
</protein>
<sequence length="116" mass="13324">MNINKSQLTHINSPPSFNKLLADPTKNVKDVYLPTPEVAAIVCDSKKDFIPQDTGTNIFLGIFMIAWARLKLYSEMDKLGELFCIMIQTASSMPAMVKTIPRWETFWIQMNWRVNL</sequence>
<dbReference type="AlphaFoldDB" id="A0A4Y2AF42"/>
<gene>
    <name evidence="1" type="ORF">AVEN_143269_1</name>
</gene>
<dbReference type="EMBL" id="BGPR01000014">
    <property type="protein sequence ID" value="GBL77939.1"/>
    <property type="molecule type" value="Genomic_DNA"/>
</dbReference>
<reference evidence="1 2" key="1">
    <citation type="journal article" date="2019" name="Sci. Rep.">
        <title>Orb-weaving spider Araneus ventricosus genome elucidates the spidroin gene catalogue.</title>
        <authorList>
            <person name="Kono N."/>
            <person name="Nakamura H."/>
            <person name="Ohtoshi R."/>
            <person name="Moran D.A.P."/>
            <person name="Shinohara A."/>
            <person name="Yoshida Y."/>
            <person name="Fujiwara M."/>
            <person name="Mori M."/>
            <person name="Tomita M."/>
            <person name="Arakawa K."/>
        </authorList>
    </citation>
    <scope>NUCLEOTIDE SEQUENCE [LARGE SCALE GENOMIC DNA]</scope>
</reference>
<evidence type="ECO:0000313" key="2">
    <source>
        <dbReference type="Proteomes" id="UP000499080"/>
    </source>
</evidence>